<dbReference type="OrthoDB" id="9816113at2"/>
<feature type="region of interest" description="Disordered" evidence="1">
    <location>
        <begin position="67"/>
        <end position="88"/>
    </location>
</feature>
<dbReference type="AlphaFoldDB" id="A0A1M5C828"/>
<feature type="region of interest" description="Disordered" evidence="1">
    <location>
        <begin position="32"/>
        <end position="51"/>
    </location>
</feature>
<dbReference type="GO" id="GO:0016740">
    <property type="term" value="F:transferase activity"/>
    <property type="evidence" value="ECO:0007669"/>
    <property type="project" value="UniProtKB-KW"/>
</dbReference>
<dbReference type="Proteomes" id="UP000184170">
    <property type="component" value="Unassembled WGS sequence"/>
</dbReference>
<dbReference type="EMBL" id="FQVA01000002">
    <property type="protein sequence ID" value="SHF50903.1"/>
    <property type="molecule type" value="Genomic_DNA"/>
</dbReference>
<evidence type="ECO:0000259" key="2">
    <source>
        <dbReference type="Pfam" id="PF01755"/>
    </source>
</evidence>
<dbReference type="STRING" id="494016.SAMN04487965_2096"/>
<keyword evidence="4" id="KW-1185">Reference proteome</keyword>
<dbReference type="CDD" id="cd06532">
    <property type="entry name" value="Glyco_transf_25"/>
    <property type="match status" value="1"/>
</dbReference>
<organism evidence="3 4">
    <name type="scientific">Microbulbifer donghaiensis</name>
    <dbReference type="NCBI Taxonomy" id="494016"/>
    <lineage>
        <taxon>Bacteria</taxon>
        <taxon>Pseudomonadati</taxon>
        <taxon>Pseudomonadota</taxon>
        <taxon>Gammaproteobacteria</taxon>
        <taxon>Cellvibrionales</taxon>
        <taxon>Microbulbiferaceae</taxon>
        <taxon>Microbulbifer</taxon>
    </lineage>
</organism>
<accession>A0A1M5C828</accession>
<dbReference type="RefSeq" id="WP_159436008.1">
    <property type="nucleotide sequence ID" value="NZ_FQVA01000002.1"/>
</dbReference>
<protein>
    <submittedName>
        <fullName evidence="3">Glycosyltransferase involved in LPS biosynthesis, GR25 family</fullName>
    </submittedName>
</protein>
<feature type="domain" description="Glycosyl transferase family 25" evidence="2">
    <location>
        <begin position="104"/>
        <end position="280"/>
    </location>
</feature>
<evidence type="ECO:0000313" key="4">
    <source>
        <dbReference type="Proteomes" id="UP000184170"/>
    </source>
</evidence>
<reference evidence="4" key="1">
    <citation type="submission" date="2016-11" db="EMBL/GenBank/DDBJ databases">
        <authorList>
            <person name="Varghese N."/>
            <person name="Submissions S."/>
        </authorList>
    </citation>
    <scope>NUCLEOTIDE SEQUENCE [LARGE SCALE GENOMIC DNA]</scope>
    <source>
        <strain evidence="4">CGMCC 1.7063</strain>
    </source>
</reference>
<evidence type="ECO:0000313" key="3">
    <source>
        <dbReference type="EMBL" id="SHF50903.1"/>
    </source>
</evidence>
<evidence type="ECO:0000256" key="1">
    <source>
        <dbReference type="SAM" id="MobiDB-lite"/>
    </source>
</evidence>
<gene>
    <name evidence="3" type="ORF">SAMN04487965_2096</name>
</gene>
<keyword evidence="3" id="KW-0808">Transferase</keyword>
<name>A0A1M5C828_9GAMM</name>
<dbReference type="InterPro" id="IPR002654">
    <property type="entry name" value="Glyco_trans_25"/>
</dbReference>
<dbReference type="Pfam" id="PF01755">
    <property type="entry name" value="Glyco_transf_25"/>
    <property type="match status" value="1"/>
</dbReference>
<proteinExistence type="predicted"/>
<sequence>MNLPKRLNISAALGRSIELLTDLSHYRASRALLGGPQPGGPAVASDTEIAETDSRASHLQAMVAKPREVPRPAAPAQRKRLRRRESPTLKRPVDRLAPVTTAPCWVITLDPDGERASSLLAALKEQRLPVRTIAGVDGRSGMPALEAGERIASSCTRWRHLCELKSSEVSCYLAHLRAIRRAYESGLERVCILEDDVHLEPDFGRVLAELEQLPAEVEMVRLMGLKVRKRRAIQPLTDGSHQLVRPERGWCGAQGYLINRAGMKKILAYGSRIFEPIDKLFDHFWEFDLRLYGVEPHLLWESEHESSIKKSNVHRDRVAPWLYWLHPLGKLWRSLKRHRYLRQHAREFYPAQKPNSRPGRTTRMKL</sequence>